<dbReference type="GO" id="GO:0016020">
    <property type="term" value="C:membrane"/>
    <property type="evidence" value="ECO:0007669"/>
    <property type="project" value="GOC"/>
</dbReference>
<comment type="caution">
    <text evidence="2">The sequence shown here is derived from an EMBL/GenBank/DDBJ whole genome shotgun (WGS) entry which is preliminary data.</text>
</comment>
<dbReference type="SUPFAM" id="SSF53448">
    <property type="entry name" value="Nucleotide-diphospho-sugar transferases"/>
    <property type="match status" value="1"/>
</dbReference>
<evidence type="ECO:0008006" key="4">
    <source>
        <dbReference type="Google" id="ProtNLM"/>
    </source>
</evidence>
<keyword evidence="1" id="KW-0808">Transferase</keyword>
<dbReference type="eggNOG" id="COG3774">
    <property type="taxonomic scope" value="Bacteria"/>
</dbReference>
<evidence type="ECO:0000313" key="2">
    <source>
        <dbReference type="EMBL" id="EQB35613.1"/>
    </source>
</evidence>
<proteinExistence type="predicted"/>
<dbReference type="Proteomes" id="UP000015520">
    <property type="component" value="Unassembled WGS sequence"/>
</dbReference>
<dbReference type="EMBL" id="AUPZ01000013">
    <property type="protein sequence ID" value="EQB35613.1"/>
    <property type="molecule type" value="Genomic_DNA"/>
</dbReference>
<accession>T0KQK7</accession>
<keyword evidence="3" id="KW-1185">Reference proteome</keyword>
<dbReference type="InterPro" id="IPR029044">
    <property type="entry name" value="Nucleotide-diphossugar_trans"/>
</dbReference>
<dbReference type="STRING" id="1172190.M947_10045"/>
<gene>
    <name evidence="2" type="ORF">M947_10045</name>
</gene>
<protein>
    <recommendedName>
        <fullName evidence="4">Glycosyl transferase</fullName>
    </recommendedName>
</protein>
<sequence length="164" mass="18764">MKTNASKEVSDAFEQLTDGASQADFWRVFVLNDIGGIYMDIDAHLVWPLSKIIKEDDTEIFLLNKQHFTNYFIASQKNNPVLEKSISIIVQNIKNKTLDGGVYSLTGPMVINKAIGNSNVNHRYYKITCIQGSFTNEYFQYIDKPRGKWTHAKNEDLIKKAKKI</sequence>
<dbReference type="Gene3D" id="3.90.550.20">
    <property type="match status" value="1"/>
</dbReference>
<dbReference type="Pfam" id="PF04488">
    <property type="entry name" value="Gly_transf_sug"/>
    <property type="match status" value="1"/>
</dbReference>
<dbReference type="InterPro" id="IPR007577">
    <property type="entry name" value="GlycoTrfase_DXD_sugar-bd_CS"/>
</dbReference>
<dbReference type="PANTHER" id="PTHR32385">
    <property type="entry name" value="MANNOSYL PHOSPHORYLINOSITOL CERAMIDE SYNTHASE"/>
    <property type="match status" value="1"/>
</dbReference>
<dbReference type="GO" id="GO:0051999">
    <property type="term" value="P:mannosyl-inositol phosphorylceramide biosynthetic process"/>
    <property type="evidence" value="ECO:0007669"/>
    <property type="project" value="TreeGrafter"/>
</dbReference>
<name>T0KQK7_9BACT</name>
<dbReference type="GO" id="GO:0000030">
    <property type="term" value="F:mannosyltransferase activity"/>
    <property type="evidence" value="ECO:0007669"/>
    <property type="project" value="TreeGrafter"/>
</dbReference>
<organism evidence="2 3">
    <name type="scientific">Sulfurimonas hongkongensis</name>
    <dbReference type="NCBI Taxonomy" id="1172190"/>
    <lineage>
        <taxon>Bacteria</taxon>
        <taxon>Pseudomonadati</taxon>
        <taxon>Campylobacterota</taxon>
        <taxon>Epsilonproteobacteria</taxon>
        <taxon>Campylobacterales</taxon>
        <taxon>Sulfurimonadaceae</taxon>
        <taxon>Sulfurimonas</taxon>
    </lineage>
</organism>
<evidence type="ECO:0000256" key="1">
    <source>
        <dbReference type="ARBA" id="ARBA00022679"/>
    </source>
</evidence>
<dbReference type="PATRIC" id="fig|1172190.3.peg.1943"/>
<dbReference type="PANTHER" id="PTHR32385:SF15">
    <property type="entry name" value="INOSITOL PHOSPHOCERAMIDE MANNOSYLTRANSFERASE 1"/>
    <property type="match status" value="1"/>
</dbReference>
<evidence type="ECO:0000313" key="3">
    <source>
        <dbReference type="Proteomes" id="UP000015520"/>
    </source>
</evidence>
<dbReference type="AlphaFoldDB" id="T0KQK7"/>
<reference evidence="2 3" key="1">
    <citation type="submission" date="2013-07" db="EMBL/GenBank/DDBJ databases">
        <title>Sulfurimonas hongkongensis AST-10 Genome Sequencing.</title>
        <authorList>
            <person name="Cai L."/>
            <person name="Zhang T."/>
        </authorList>
    </citation>
    <scope>NUCLEOTIDE SEQUENCE [LARGE SCALE GENOMIC DNA]</scope>
    <source>
        <strain evidence="2 3">AST-10</strain>
    </source>
</reference>
<dbReference type="InterPro" id="IPR051706">
    <property type="entry name" value="Glycosyltransferase_domain"/>
</dbReference>